<dbReference type="InterPro" id="IPR028965">
    <property type="entry name" value="Imm7"/>
</dbReference>
<reference evidence="1 2" key="1">
    <citation type="submission" date="2018-05" db="EMBL/GenBank/DDBJ databases">
        <title>Reference genomes for bee gut microbiota database.</title>
        <authorList>
            <person name="Ellegaard K.M."/>
        </authorList>
    </citation>
    <scope>NUCLEOTIDE SEQUENCE [LARGE SCALE GENOMIC DNA]</scope>
    <source>
        <strain evidence="1 2">ESL0167</strain>
    </source>
</reference>
<sequence length="134" mass="15512">MVEYYGWISISDSTYESDDKALSLVLEKLHVFINEYKINDSLGILKLHQVNGVTQLLVSGCRNHFSQELIDIFRLYEYVAKIAVGSYGLLYIRNDESEYAFNEFEVFVLARGEIKKEKDLFLSPCIPVIEDDEE</sequence>
<dbReference type="EMBL" id="QGLM01000027">
    <property type="protein sequence ID" value="PXY94017.1"/>
    <property type="molecule type" value="Genomic_DNA"/>
</dbReference>
<dbReference type="Pfam" id="PF15585">
    <property type="entry name" value="Imm7"/>
    <property type="match status" value="1"/>
</dbReference>
<protein>
    <recommendedName>
        <fullName evidence="3">Immunity protein 7</fullName>
    </recommendedName>
</protein>
<dbReference type="AlphaFoldDB" id="A0A318MTU4"/>
<organism evidence="1 2">
    <name type="scientific">Frischella perrara</name>
    <dbReference type="NCBI Taxonomy" id="1267021"/>
    <lineage>
        <taxon>Bacteria</taxon>
        <taxon>Pseudomonadati</taxon>
        <taxon>Pseudomonadota</taxon>
        <taxon>Gammaproteobacteria</taxon>
        <taxon>Orbales</taxon>
        <taxon>Orbaceae</taxon>
        <taxon>Frischella</taxon>
    </lineage>
</organism>
<evidence type="ECO:0000313" key="1">
    <source>
        <dbReference type="EMBL" id="PXY94017.1"/>
    </source>
</evidence>
<accession>A0A318MTU4</accession>
<name>A0A318MTU4_FRIPE</name>
<evidence type="ECO:0000313" key="2">
    <source>
        <dbReference type="Proteomes" id="UP000247838"/>
    </source>
</evidence>
<evidence type="ECO:0008006" key="3">
    <source>
        <dbReference type="Google" id="ProtNLM"/>
    </source>
</evidence>
<comment type="caution">
    <text evidence="1">The sequence shown here is derived from an EMBL/GenBank/DDBJ whole genome shotgun (WGS) entry which is preliminary data.</text>
</comment>
<dbReference type="RefSeq" id="WP_110444308.1">
    <property type="nucleotide sequence ID" value="NZ_QGLM01000027.1"/>
</dbReference>
<gene>
    <name evidence="1" type="ORF">DKK76_11435</name>
</gene>
<dbReference type="Proteomes" id="UP000247838">
    <property type="component" value="Unassembled WGS sequence"/>
</dbReference>
<proteinExistence type="predicted"/>